<name>A0ABP8PEE4_9ACTN</name>
<dbReference type="InterPro" id="IPR003594">
    <property type="entry name" value="HATPase_dom"/>
</dbReference>
<proteinExistence type="predicted"/>
<protein>
    <recommendedName>
        <fullName evidence="2">Histidine kinase/HSP90-like ATPase domain-containing protein</fullName>
    </recommendedName>
</protein>
<dbReference type="PANTHER" id="PTHR35526:SF3">
    <property type="entry name" value="ANTI-SIGMA-F FACTOR RSBW"/>
    <property type="match status" value="1"/>
</dbReference>
<dbReference type="CDD" id="cd16936">
    <property type="entry name" value="HATPase_RsbW-like"/>
    <property type="match status" value="1"/>
</dbReference>
<keyword evidence="1" id="KW-0808">Transferase</keyword>
<comment type="caution">
    <text evidence="3">The sequence shown here is derived from an EMBL/GenBank/DDBJ whole genome shotgun (WGS) entry which is preliminary data.</text>
</comment>
<evidence type="ECO:0000313" key="4">
    <source>
        <dbReference type="Proteomes" id="UP001500503"/>
    </source>
</evidence>
<evidence type="ECO:0000259" key="2">
    <source>
        <dbReference type="Pfam" id="PF13581"/>
    </source>
</evidence>
<feature type="domain" description="Histidine kinase/HSP90-like ATPase" evidence="2">
    <location>
        <begin position="20"/>
        <end position="141"/>
    </location>
</feature>
<dbReference type="Proteomes" id="UP001500503">
    <property type="component" value="Unassembled WGS sequence"/>
</dbReference>
<dbReference type="InterPro" id="IPR036890">
    <property type="entry name" value="HATPase_C_sf"/>
</dbReference>
<dbReference type="Pfam" id="PF13581">
    <property type="entry name" value="HATPase_c_2"/>
    <property type="match status" value="1"/>
</dbReference>
<keyword evidence="1" id="KW-0418">Kinase</keyword>
<evidence type="ECO:0000256" key="1">
    <source>
        <dbReference type="ARBA" id="ARBA00022527"/>
    </source>
</evidence>
<dbReference type="RefSeq" id="WP_345458428.1">
    <property type="nucleotide sequence ID" value="NZ_BAABHF010000010.1"/>
</dbReference>
<dbReference type="PANTHER" id="PTHR35526">
    <property type="entry name" value="ANTI-SIGMA-F FACTOR RSBW-RELATED"/>
    <property type="match status" value="1"/>
</dbReference>
<accession>A0ABP8PEE4</accession>
<dbReference type="SUPFAM" id="SSF55874">
    <property type="entry name" value="ATPase domain of HSP90 chaperone/DNA topoisomerase II/histidine kinase"/>
    <property type="match status" value="1"/>
</dbReference>
<gene>
    <name evidence="3" type="ORF">GCM10023191_011920</name>
</gene>
<organism evidence="3 4">
    <name type="scientific">Actinoallomurus oryzae</name>
    <dbReference type="NCBI Taxonomy" id="502180"/>
    <lineage>
        <taxon>Bacteria</taxon>
        <taxon>Bacillati</taxon>
        <taxon>Actinomycetota</taxon>
        <taxon>Actinomycetes</taxon>
        <taxon>Streptosporangiales</taxon>
        <taxon>Thermomonosporaceae</taxon>
        <taxon>Actinoallomurus</taxon>
    </lineage>
</organism>
<dbReference type="Gene3D" id="3.30.565.10">
    <property type="entry name" value="Histidine kinase-like ATPase, C-terminal domain"/>
    <property type="match status" value="1"/>
</dbReference>
<dbReference type="InterPro" id="IPR050267">
    <property type="entry name" value="Anti-sigma-factor_SerPK"/>
</dbReference>
<reference evidence="4" key="1">
    <citation type="journal article" date="2019" name="Int. J. Syst. Evol. Microbiol.">
        <title>The Global Catalogue of Microorganisms (GCM) 10K type strain sequencing project: providing services to taxonomists for standard genome sequencing and annotation.</title>
        <authorList>
            <consortium name="The Broad Institute Genomics Platform"/>
            <consortium name="The Broad Institute Genome Sequencing Center for Infectious Disease"/>
            <person name="Wu L."/>
            <person name="Ma J."/>
        </authorList>
    </citation>
    <scope>NUCLEOTIDE SEQUENCE [LARGE SCALE GENOMIC DNA]</scope>
    <source>
        <strain evidence="4">JCM 17933</strain>
    </source>
</reference>
<keyword evidence="4" id="KW-1185">Reference proteome</keyword>
<dbReference type="EMBL" id="BAABHF010000010">
    <property type="protein sequence ID" value="GAA4486205.1"/>
    <property type="molecule type" value="Genomic_DNA"/>
</dbReference>
<evidence type="ECO:0000313" key="3">
    <source>
        <dbReference type="EMBL" id="GAA4486205.1"/>
    </source>
</evidence>
<keyword evidence="1" id="KW-0723">Serine/threonine-protein kinase</keyword>
<sequence length="149" mass="16634">MGMPRQAFFPVEEAESVALAATSEAVPLARRLVIDVARQWRLPRGFADDAELVMSELTTNAIKATHLFYATHGLAETGNIRIRLRWTTPSLFTEIWDVNPMLPTPRKASEDDVGGRGLGIVEFICARWAAERCEDGGKLVWAELRLPRT</sequence>